<comment type="caution">
    <text evidence="11">The sequence shown here is derived from an EMBL/GenBank/DDBJ whole genome shotgun (WGS) entry which is preliminary data.</text>
</comment>
<dbReference type="CDD" id="cd04724">
    <property type="entry name" value="Tryptophan_synthase_alpha"/>
    <property type="match status" value="1"/>
</dbReference>
<dbReference type="EMBL" id="QUNO01000002">
    <property type="protein sequence ID" value="REH54443.1"/>
    <property type="molecule type" value="Genomic_DNA"/>
</dbReference>
<dbReference type="Proteomes" id="UP000256269">
    <property type="component" value="Unassembled WGS sequence"/>
</dbReference>
<evidence type="ECO:0000256" key="8">
    <source>
        <dbReference type="ARBA" id="ARBA00049047"/>
    </source>
</evidence>
<dbReference type="AlphaFoldDB" id="A0A3E0I6T8"/>
<dbReference type="InterPro" id="IPR018204">
    <property type="entry name" value="Trp_synthase_alpha_AS"/>
</dbReference>
<dbReference type="UniPathway" id="UPA00035">
    <property type="reaction ID" value="UER00044"/>
</dbReference>
<evidence type="ECO:0000256" key="2">
    <source>
        <dbReference type="ARBA" id="ARBA00004733"/>
    </source>
</evidence>
<comment type="subunit">
    <text evidence="3 9">Tetramer of two alpha and two beta chains.</text>
</comment>
<evidence type="ECO:0000256" key="1">
    <source>
        <dbReference type="ARBA" id="ARBA00003365"/>
    </source>
</evidence>
<comment type="similarity">
    <text evidence="9 10">Belongs to the TrpA family.</text>
</comment>
<organism evidence="11 12">
    <name type="scientific">Kutzneria buriramensis</name>
    <dbReference type="NCBI Taxonomy" id="1045776"/>
    <lineage>
        <taxon>Bacteria</taxon>
        <taxon>Bacillati</taxon>
        <taxon>Actinomycetota</taxon>
        <taxon>Actinomycetes</taxon>
        <taxon>Pseudonocardiales</taxon>
        <taxon>Pseudonocardiaceae</taxon>
        <taxon>Kutzneria</taxon>
    </lineage>
</organism>
<dbReference type="GO" id="GO:0005829">
    <property type="term" value="C:cytosol"/>
    <property type="evidence" value="ECO:0007669"/>
    <property type="project" value="TreeGrafter"/>
</dbReference>
<gene>
    <name evidence="9" type="primary">trpA</name>
    <name evidence="11" type="ORF">BCF44_102675</name>
</gene>
<dbReference type="GO" id="GO:0004834">
    <property type="term" value="F:tryptophan synthase activity"/>
    <property type="evidence" value="ECO:0007669"/>
    <property type="project" value="UniProtKB-UniRule"/>
</dbReference>
<evidence type="ECO:0000256" key="5">
    <source>
        <dbReference type="ARBA" id="ARBA00022822"/>
    </source>
</evidence>
<evidence type="ECO:0000313" key="12">
    <source>
        <dbReference type="Proteomes" id="UP000256269"/>
    </source>
</evidence>
<feature type="active site" description="Proton acceptor" evidence="9">
    <location>
        <position position="55"/>
    </location>
</feature>
<accession>A0A3E0I6T8</accession>
<dbReference type="PANTHER" id="PTHR43406">
    <property type="entry name" value="TRYPTOPHAN SYNTHASE, ALPHA CHAIN"/>
    <property type="match status" value="1"/>
</dbReference>
<dbReference type="HAMAP" id="MF_00131">
    <property type="entry name" value="Trp_synth_alpha"/>
    <property type="match status" value="1"/>
</dbReference>
<keyword evidence="12" id="KW-1185">Reference proteome</keyword>
<evidence type="ECO:0000256" key="10">
    <source>
        <dbReference type="RuleBase" id="RU003662"/>
    </source>
</evidence>
<dbReference type="PANTHER" id="PTHR43406:SF1">
    <property type="entry name" value="TRYPTOPHAN SYNTHASE ALPHA CHAIN, CHLOROPLASTIC"/>
    <property type="match status" value="1"/>
</dbReference>
<evidence type="ECO:0000256" key="3">
    <source>
        <dbReference type="ARBA" id="ARBA00011270"/>
    </source>
</evidence>
<proteinExistence type="inferred from homology"/>
<evidence type="ECO:0000256" key="6">
    <source>
        <dbReference type="ARBA" id="ARBA00023141"/>
    </source>
</evidence>
<dbReference type="SUPFAM" id="SSF51366">
    <property type="entry name" value="Ribulose-phoshate binding barrel"/>
    <property type="match status" value="1"/>
</dbReference>
<comment type="pathway">
    <text evidence="2 9">Amino-acid biosynthesis; L-tryptophan biosynthesis; L-tryptophan from chorismate: step 5/5.</text>
</comment>
<dbReference type="PROSITE" id="PS00167">
    <property type="entry name" value="TRP_SYNTHASE_ALPHA"/>
    <property type="match status" value="1"/>
</dbReference>
<comment type="catalytic activity">
    <reaction evidence="8 9">
        <text>(1S,2R)-1-C-(indol-3-yl)glycerol 3-phosphate + L-serine = D-glyceraldehyde 3-phosphate + L-tryptophan + H2O</text>
        <dbReference type="Rhea" id="RHEA:10532"/>
        <dbReference type="ChEBI" id="CHEBI:15377"/>
        <dbReference type="ChEBI" id="CHEBI:33384"/>
        <dbReference type="ChEBI" id="CHEBI:57912"/>
        <dbReference type="ChEBI" id="CHEBI:58866"/>
        <dbReference type="ChEBI" id="CHEBI:59776"/>
        <dbReference type="EC" id="4.2.1.20"/>
    </reaction>
</comment>
<dbReference type="Gene3D" id="3.20.20.70">
    <property type="entry name" value="Aldolase class I"/>
    <property type="match status" value="1"/>
</dbReference>
<dbReference type="InterPro" id="IPR013785">
    <property type="entry name" value="Aldolase_TIM"/>
</dbReference>
<keyword evidence="7 9" id="KW-0456">Lyase</keyword>
<evidence type="ECO:0000256" key="7">
    <source>
        <dbReference type="ARBA" id="ARBA00023239"/>
    </source>
</evidence>
<dbReference type="InterPro" id="IPR002028">
    <property type="entry name" value="Trp_synthase_suA"/>
</dbReference>
<keyword evidence="5 9" id="KW-0822">Tryptophan biosynthesis</keyword>
<name>A0A3E0I6T8_9PSEU</name>
<dbReference type="InterPro" id="IPR011060">
    <property type="entry name" value="RibuloseP-bd_barrel"/>
</dbReference>
<sequence>MSSFSGFSRTEKTLVGYLPAGFPTVDGAVRTLTAMAESGCGALEIGLPYTDPVMDGPAIQTAATKALENGTRTEDVLRTVERVAAATGVPIFVMTYWNPIEQYGIDRFAQRLSDAGGAGCVLPDLPVQHSLPWREVADKHDLAGVFVAAPSSTDKRVAEIARASTGFVYAASTMGVTGMRSEVSGQDLVARIRAATELPVFVGLGVSNGRQAAEVASFADGVIVGSAIVRRMLDAPDVDTGIAEIRTLCAELADGTRRLVGSP</sequence>
<dbReference type="NCBIfam" id="TIGR00262">
    <property type="entry name" value="trpA"/>
    <property type="match status" value="1"/>
</dbReference>
<evidence type="ECO:0000313" key="11">
    <source>
        <dbReference type="EMBL" id="REH54443.1"/>
    </source>
</evidence>
<feature type="active site" description="Proton acceptor" evidence="9">
    <location>
        <position position="44"/>
    </location>
</feature>
<keyword evidence="6 9" id="KW-0057">Aromatic amino acid biosynthesis</keyword>
<dbReference type="FunFam" id="3.20.20.70:FF:000037">
    <property type="entry name" value="Tryptophan synthase alpha chain"/>
    <property type="match status" value="1"/>
</dbReference>
<dbReference type="EC" id="4.2.1.20" evidence="9"/>
<evidence type="ECO:0000256" key="4">
    <source>
        <dbReference type="ARBA" id="ARBA00022605"/>
    </source>
</evidence>
<keyword evidence="4 9" id="KW-0028">Amino-acid biosynthesis</keyword>
<dbReference type="Pfam" id="PF00290">
    <property type="entry name" value="Trp_syntA"/>
    <property type="match status" value="1"/>
</dbReference>
<dbReference type="OrthoDB" id="9804578at2"/>
<comment type="function">
    <text evidence="1 9">The alpha subunit is responsible for the aldol cleavage of indoleglycerol phosphate to indole and glyceraldehyde 3-phosphate.</text>
</comment>
<protein>
    <recommendedName>
        <fullName evidence="9">Tryptophan synthase alpha chain</fullName>
        <ecNumber evidence="9">4.2.1.20</ecNumber>
    </recommendedName>
</protein>
<evidence type="ECO:0000256" key="9">
    <source>
        <dbReference type="HAMAP-Rule" id="MF_00131"/>
    </source>
</evidence>
<reference evidence="11 12" key="1">
    <citation type="submission" date="2018-08" db="EMBL/GenBank/DDBJ databases">
        <title>Genomic Encyclopedia of Archaeal and Bacterial Type Strains, Phase II (KMG-II): from individual species to whole genera.</title>
        <authorList>
            <person name="Goeker M."/>
        </authorList>
    </citation>
    <scope>NUCLEOTIDE SEQUENCE [LARGE SCALE GENOMIC DNA]</scope>
    <source>
        <strain evidence="11 12">DSM 45791</strain>
    </source>
</reference>
<dbReference type="RefSeq" id="WP_116173502.1">
    <property type="nucleotide sequence ID" value="NZ_CP144375.1"/>
</dbReference>